<sequence>MSDKHDRLNWPNNSNGSYRPGDTNGSSRLDDLNRSSRPDGSDNPDGSGGPNGSDGPNDLNELGEPDDPYKSGGPTT</sequence>
<proteinExistence type="predicted"/>
<dbReference type="AlphaFoldDB" id="A0A4D6L0Z4"/>
<reference evidence="2 3" key="1">
    <citation type="submission" date="2019-04" db="EMBL/GenBank/DDBJ databases">
        <title>An improved genome assembly and genetic linkage map for asparagus bean, Vigna unguiculata ssp. sesquipedialis.</title>
        <authorList>
            <person name="Xia Q."/>
            <person name="Zhang R."/>
            <person name="Dong Y."/>
        </authorList>
    </citation>
    <scope>NUCLEOTIDE SEQUENCE [LARGE SCALE GENOMIC DNA]</scope>
    <source>
        <tissue evidence="2">Leaf</tissue>
    </source>
</reference>
<name>A0A4D6L0Z4_VIGUN</name>
<accession>A0A4D6L0Z4</accession>
<keyword evidence="3" id="KW-1185">Reference proteome</keyword>
<feature type="compositionally biased region" description="Basic and acidic residues" evidence="1">
    <location>
        <begin position="28"/>
        <end position="40"/>
    </location>
</feature>
<organism evidence="2 3">
    <name type="scientific">Vigna unguiculata</name>
    <name type="common">Cowpea</name>
    <dbReference type="NCBI Taxonomy" id="3917"/>
    <lineage>
        <taxon>Eukaryota</taxon>
        <taxon>Viridiplantae</taxon>
        <taxon>Streptophyta</taxon>
        <taxon>Embryophyta</taxon>
        <taxon>Tracheophyta</taxon>
        <taxon>Spermatophyta</taxon>
        <taxon>Magnoliopsida</taxon>
        <taxon>eudicotyledons</taxon>
        <taxon>Gunneridae</taxon>
        <taxon>Pentapetalae</taxon>
        <taxon>rosids</taxon>
        <taxon>fabids</taxon>
        <taxon>Fabales</taxon>
        <taxon>Fabaceae</taxon>
        <taxon>Papilionoideae</taxon>
        <taxon>50 kb inversion clade</taxon>
        <taxon>NPAAA clade</taxon>
        <taxon>indigoferoid/millettioid clade</taxon>
        <taxon>Phaseoleae</taxon>
        <taxon>Vigna</taxon>
    </lineage>
</organism>
<protein>
    <submittedName>
        <fullName evidence="2">Uncharacterized protein</fullName>
    </submittedName>
</protein>
<evidence type="ECO:0000256" key="1">
    <source>
        <dbReference type="SAM" id="MobiDB-lite"/>
    </source>
</evidence>
<dbReference type="EMBL" id="CP039346">
    <property type="protein sequence ID" value="QCD81894.1"/>
    <property type="molecule type" value="Genomic_DNA"/>
</dbReference>
<evidence type="ECO:0000313" key="3">
    <source>
        <dbReference type="Proteomes" id="UP000501690"/>
    </source>
</evidence>
<dbReference type="Proteomes" id="UP000501690">
    <property type="component" value="Linkage Group LG2"/>
</dbReference>
<evidence type="ECO:0000313" key="2">
    <source>
        <dbReference type="EMBL" id="QCD81894.1"/>
    </source>
</evidence>
<feature type="region of interest" description="Disordered" evidence="1">
    <location>
        <begin position="1"/>
        <end position="76"/>
    </location>
</feature>
<gene>
    <name evidence="2" type="ORF">DEO72_LG2g2225</name>
</gene>